<reference evidence="1" key="2">
    <citation type="journal article" date="2015" name="Data Brief">
        <title>Shoot transcriptome of the giant reed, Arundo donax.</title>
        <authorList>
            <person name="Barrero R.A."/>
            <person name="Guerrero F.D."/>
            <person name="Moolhuijzen P."/>
            <person name="Goolsby J.A."/>
            <person name="Tidwell J."/>
            <person name="Bellgard S.E."/>
            <person name="Bellgard M.I."/>
        </authorList>
    </citation>
    <scope>NUCLEOTIDE SEQUENCE</scope>
    <source>
        <tissue evidence="1">Shoot tissue taken approximately 20 cm above the soil surface</tissue>
    </source>
</reference>
<dbReference type="AlphaFoldDB" id="A0A0A9AD15"/>
<name>A0A0A9AD15_ARUDO</name>
<protein>
    <submittedName>
        <fullName evidence="1">Uncharacterized protein</fullName>
    </submittedName>
</protein>
<accession>A0A0A9AD15</accession>
<dbReference type="EMBL" id="GBRH01248899">
    <property type="protein sequence ID" value="JAD48996.1"/>
    <property type="molecule type" value="Transcribed_RNA"/>
</dbReference>
<organism evidence="1">
    <name type="scientific">Arundo donax</name>
    <name type="common">Giant reed</name>
    <name type="synonym">Donax arundinaceus</name>
    <dbReference type="NCBI Taxonomy" id="35708"/>
    <lineage>
        <taxon>Eukaryota</taxon>
        <taxon>Viridiplantae</taxon>
        <taxon>Streptophyta</taxon>
        <taxon>Embryophyta</taxon>
        <taxon>Tracheophyta</taxon>
        <taxon>Spermatophyta</taxon>
        <taxon>Magnoliopsida</taxon>
        <taxon>Liliopsida</taxon>
        <taxon>Poales</taxon>
        <taxon>Poaceae</taxon>
        <taxon>PACMAD clade</taxon>
        <taxon>Arundinoideae</taxon>
        <taxon>Arundineae</taxon>
        <taxon>Arundo</taxon>
    </lineage>
</organism>
<sequence>MLTFEILITDSFFCMRLRTIESASMFLFA</sequence>
<evidence type="ECO:0000313" key="1">
    <source>
        <dbReference type="EMBL" id="JAD48996.1"/>
    </source>
</evidence>
<reference evidence="1" key="1">
    <citation type="submission" date="2014-09" db="EMBL/GenBank/DDBJ databases">
        <authorList>
            <person name="Magalhaes I.L.F."/>
            <person name="Oliveira U."/>
            <person name="Santos F.R."/>
            <person name="Vidigal T.H.D.A."/>
            <person name="Brescovit A.D."/>
            <person name="Santos A.J."/>
        </authorList>
    </citation>
    <scope>NUCLEOTIDE SEQUENCE</scope>
    <source>
        <tissue evidence="1">Shoot tissue taken approximately 20 cm above the soil surface</tissue>
    </source>
</reference>
<proteinExistence type="predicted"/>